<feature type="region of interest" description="Disordered" evidence="11">
    <location>
        <begin position="674"/>
        <end position="693"/>
    </location>
</feature>
<protein>
    <recommendedName>
        <fullName evidence="3">UV-stimulated scaffold protein A</fullName>
    </recommendedName>
</protein>
<comment type="subcellular location">
    <subcellularLocation>
        <location evidence="1">Chromosome</location>
    </subcellularLocation>
</comment>
<evidence type="ECO:0000313" key="13">
    <source>
        <dbReference type="Ensembl" id="ENSMMOP00000023013.1"/>
    </source>
</evidence>
<keyword evidence="8" id="KW-0862">Zinc</keyword>
<evidence type="ECO:0000313" key="14">
    <source>
        <dbReference type="Proteomes" id="UP000261620"/>
    </source>
</evidence>
<name>A0A3Q3WX00_MOLML</name>
<dbReference type="Proteomes" id="UP000261620">
    <property type="component" value="Unplaced"/>
</dbReference>
<evidence type="ECO:0000256" key="5">
    <source>
        <dbReference type="ARBA" id="ARBA00022723"/>
    </source>
</evidence>
<sequence length="693" mass="79893">MELFQRDRLSELVEELTTSGQPQLNQDKMKEIKKICKVSSDYIDHVYHSVMSQLNRDHAEIRLSAFQIANELFSRSHYFRVLLVDNFQEFLELTVETDSEQPLPPPKEVARKLRSLAIQTIQSWQSSYGVAYKKLALGYHFLKQVKKVDFQDAEARTIAERRREEERRRRMETIYKEIVETASNDMEESFQEIEATLTEMESCMRLLFPEFDLTNIQFAKTRSPNSQSANECSSADEQPCCSKDLMDNRRERMIQDREEKQSNVAEEGGTENNGTIKYLINLSETEDNEAVVSTLIDLRRLMKTKHLPAVQGWVKVFTKSGAEQQLLKALDLKSSLEAALEKHRELHIDYKKRVRKVMKASSDGEDDTDYDDFDEVPEKEGYEPHIPECLRAEYGLDPSPSTSTAPVITKAPAKRPASPTSLFSYSSAKQLKRLTEEEQDPTCAAATLHLLRQKLPMPASQTSCLSSHSCQSTSCQNTNDAPVVPFGLDLYYWDQEQPNSGKIIKLASQHQFWAHAQVEEEEVENKELLAESRSRYISFPGRFTPVSHYCRAPLGNGTLCQRQDRYKCPFHGRIIPRNDEGRPLSEEDRLREEQESRKKREEQNDWRDAELMRDIEAATGEYLGSDRVAKKGKGKKKKYSNLSDLKQNANTSRSRLEKKVFNKTTMSRVAQVMNKADKRKHDKFSNQFNYALN</sequence>
<dbReference type="InterPro" id="IPR049408">
    <property type="entry name" value="UVSSA_N_a-solenoid_rpt"/>
</dbReference>
<evidence type="ECO:0000256" key="9">
    <source>
        <dbReference type="ARBA" id="ARBA00023054"/>
    </source>
</evidence>
<evidence type="ECO:0000256" key="7">
    <source>
        <dbReference type="ARBA" id="ARBA00022771"/>
    </source>
</evidence>
<feature type="domain" description="UV-stimulated scaffold protein A C-terminal" evidence="12">
    <location>
        <begin position="480"/>
        <end position="585"/>
    </location>
</feature>
<evidence type="ECO:0000259" key="12">
    <source>
        <dbReference type="Pfam" id="PF09740"/>
    </source>
</evidence>
<dbReference type="Pfam" id="PF09740">
    <property type="entry name" value="DUF2043"/>
    <property type="match status" value="1"/>
</dbReference>
<dbReference type="GO" id="GO:0005694">
    <property type="term" value="C:chromosome"/>
    <property type="evidence" value="ECO:0007669"/>
    <property type="project" value="UniProtKB-SubCell"/>
</dbReference>
<comment type="similarity">
    <text evidence="2">Belongs to the UVSSA family.</text>
</comment>
<keyword evidence="5" id="KW-0479">Metal-binding</keyword>
<keyword evidence="4" id="KW-0158">Chromosome</keyword>
<evidence type="ECO:0000256" key="4">
    <source>
        <dbReference type="ARBA" id="ARBA00022454"/>
    </source>
</evidence>
<keyword evidence="6" id="KW-0227">DNA damage</keyword>
<dbReference type="Pfam" id="PF20867">
    <property type="entry name" value="UVSSA_N"/>
    <property type="match status" value="1"/>
</dbReference>
<proteinExistence type="inferred from homology"/>
<dbReference type="GO" id="GO:0009411">
    <property type="term" value="P:response to UV"/>
    <property type="evidence" value="ECO:0007669"/>
    <property type="project" value="InterPro"/>
</dbReference>
<evidence type="ECO:0000256" key="10">
    <source>
        <dbReference type="ARBA" id="ARBA00023204"/>
    </source>
</evidence>
<reference evidence="13" key="2">
    <citation type="submission" date="2025-09" db="UniProtKB">
        <authorList>
            <consortium name="Ensembl"/>
        </authorList>
    </citation>
    <scope>IDENTIFICATION</scope>
</reference>
<evidence type="ECO:0000256" key="11">
    <source>
        <dbReference type="SAM" id="MobiDB-lite"/>
    </source>
</evidence>
<dbReference type="AlphaFoldDB" id="A0A3Q3WX00"/>
<evidence type="ECO:0000256" key="8">
    <source>
        <dbReference type="ARBA" id="ARBA00022833"/>
    </source>
</evidence>
<feature type="region of interest" description="Disordered" evidence="11">
    <location>
        <begin position="577"/>
        <end position="605"/>
    </location>
</feature>
<dbReference type="GO" id="GO:0008270">
    <property type="term" value="F:zinc ion binding"/>
    <property type="evidence" value="ECO:0007669"/>
    <property type="project" value="UniProtKB-KW"/>
</dbReference>
<dbReference type="OMA" id="EEHAEMR"/>
<evidence type="ECO:0000256" key="6">
    <source>
        <dbReference type="ARBA" id="ARBA00022763"/>
    </source>
</evidence>
<dbReference type="GO" id="GO:0000993">
    <property type="term" value="F:RNA polymerase II complex binding"/>
    <property type="evidence" value="ECO:0007669"/>
    <property type="project" value="TreeGrafter"/>
</dbReference>
<keyword evidence="14" id="KW-1185">Reference proteome</keyword>
<keyword evidence="10" id="KW-0234">DNA repair</keyword>
<dbReference type="InterPro" id="IPR018610">
    <property type="entry name" value="UVSSA"/>
</dbReference>
<evidence type="ECO:0000256" key="3">
    <source>
        <dbReference type="ARBA" id="ARBA00022111"/>
    </source>
</evidence>
<reference evidence="13" key="1">
    <citation type="submission" date="2025-08" db="UniProtKB">
        <authorList>
            <consortium name="Ensembl"/>
        </authorList>
    </citation>
    <scope>IDENTIFICATION</scope>
</reference>
<organism evidence="13 14">
    <name type="scientific">Mola mola</name>
    <name type="common">Ocean sunfish</name>
    <name type="synonym">Tetraodon mola</name>
    <dbReference type="NCBI Taxonomy" id="94237"/>
    <lineage>
        <taxon>Eukaryota</taxon>
        <taxon>Metazoa</taxon>
        <taxon>Chordata</taxon>
        <taxon>Craniata</taxon>
        <taxon>Vertebrata</taxon>
        <taxon>Euteleostomi</taxon>
        <taxon>Actinopterygii</taxon>
        <taxon>Neopterygii</taxon>
        <taxon>Teleostei</taxon>
        <taxon>Neoteleostei</taxon>
        <taxon>Acanthomorphata</taxon>
        <taxon>Eupercaria</taxon>
        <taxon>Tetraodontiformes</taxon>
        <taxon>Molidae</taxon>
        <taxon>Mola</taxon>
    </lineage>
</organism>
<evidence type="ECO:0000256" key="1">
    <source>
        <dbReference type="ARBA" id="ARBA00004286"/>
    </source>
</evidence>
<dbReference type="InterPro" id="IPR049431">
    <property type="entry name" value="UVSSA_C"/>
</dbReference>
<keyword evidence="7" id="KW-0863">Zinc-finger</keyword>
<accession>A0A3Q3WX00</accession>
<dbReference type="STRING" id="94237.ENSMMOP00000023013"/>
<keyword evidence="9" id="KW-0175">Coiled coil</keyword>
<dbReference type="PANTHER" id="PTHR28670">
    <property type="entry name" value="UV-STIMULATED SCAFFOLD PROTEIN A"/>
    <property type="match status" value="1"/>
</dbReference>
<evidence type="ECO:0000256" key="2">
    <source>
        <dbReference type="ARBA" id="ARBA00009240"/>
    </source>
</evidence>
<dbReference type="GO" id="GO:0006283">
    <property type="term" value="P:transcription-coupled nucleotide-excision repair"/>
    <property type="evidence" value="ECO:0007669"/>
    <property type="project" value="TreeGrafter"/>
</dbReference>
<dbReference type="Ensembl" id="ENSMMOT00000023397.1">
    <property type="protein sequence ID" value="ENSMMOP00000023013.1"/>
    <property type="gene ID" value="ENSMMOG00000017506.1"/>
</dbReference>
<dbReference type="PANTHER" id="PTHR28670:SF1">
    <property type="entry name" value="UV-STIMULATED SCAFFOLD PROTEIN A"/>
    <property type="match status" value="1"/>
</dbReference>